<sequence length="192" mass="19940">MRVNDAARGRVGWSGPCVYWRGMAGALVLSGDRGRQGVTPACPASSAWRGGYQGARVWSGYGEVRRAPRGRVARVRAPVTSPMPLAAYLGVPGRASSGACRRPRGQGLVLAIFWDPWRATGHGGEADRGGKERGRCRGGGLAFGCGGAQAYAVSPDYSICLVSPAATMASLGWSPAWGPDVNKGGGPRASLR</sequence>
<organism evidence="1 2">
    <name type="scientific">Lolium multiflorum</name>
    <name type="common">Italian ryegrass</name>
    <name type="synonym">Lolium perenne subsp. multiflorum</name>
    <dbReference type="NCBI Taxonomy" id="4521"/>
    <lineage>
        <taxon>Eukaryota</taxon>
        <taxon>Viridiplantae</taxon>
        <taxon>Streptophyta</taxon>
        <taxon>Embryophyta</taxon>
        <taxon>Tracheophyta</taxon>
        <taxon>Spermatophyta</taxon>
        <taxon>Magnoliopsida</taxon>
        <taxon>Liliopsida</taxon>
        <taxon>Poales</taxon>
        <taxon>Poaceae</taxon>
        <taxon>BOP clade</taxon>
        <taxon>Pooideae</taxon>
        <taxon>Poodae</taxon>
        <taxon>Poeae</taxon>
        <taxon>Poeae Chloroplast Group 2 (Poeae type)</taxon>
        <taxon>Loliodinae</taxon>
        <taxon>Loliinae</taxon>
        <taxon>Lolium</taxon>
    </lineage>
</organism>
<dbReference type="AlphaFoldDB" id="A0AAD8VTZ7"/>
<accession>A0AAD8VTZ7</accession>
<dbReference type="EMBL" id="JAUUTY010000006">
    <property type="protein sequence ID" value="KAK1617150.1"/>
    <property type="molecule type" value="Genomic_DNA"/>
</dbReference>
<proteinExistence type="predicted"/>
<dbReference type="Proteomes" id="UP001231189">
    <property type="component" value="Unassembled WGS sequence"/>
</dbReference>
<evidence type="ECO:0000313" key="1">
    <source>
        <dbReference type="EMBL" id="KAK1617150.1"/>
    </source>
</evidence>
<evidence type="ECO:0000313" key="2">
    <source>
        <dbReference type="Proteomes" id="UP001231189"/>
    </source>
</evidence>
<protein>
    <submittedName>
        <fullName evidence="1">Uncharacterized protein</fullName>
    </submittedName>
</protein>
<comment type="caution">
    <text evidence="1">The sequence shown here is derived from an EMBL/GenBank/DDBJ whole genome shotgun (WGS) entry which is preliminary data.</text>
</comment>
<gene>
    <name evidence="1" type="ORF">QYE76_022667</name>
</gene>
<reference evidence="1" key="1">
    <citation type="submission" date="2023-07" db="EMBL/GenBank/DDBJ databases">
        <title>A chromosome-level genome assembly of Lolium multiflorum.</title>
        <authorList>
            <person name="Chen Y."/>
            <person name="Copetti D."/>
            <person name="Kolliker R."/>
            <person name="Studer B."/>
        </authorList>
    </citation>
    <scope>NUCLEOTIDE SEQUENCE</scope>
    <source>
        <strain evidence="1">02402/16</strain>
        <tissue evidence="1">Leaf</tissue>
    </source>
</reference>
<name>A0AAD8VTZ7_LOLMU</name>
<keyword evidence="2" id="KW-1185">Reference proteome</keyword>